<evidence type="ECO:0000313" key="2">
    <source>
        <dbReference type="Proteomes" id="UP000299102"/>
    </source>
</evidence>
<reference evidence="1 2" key="1">
    <citation type="journal article" date="2019" name="Commun. Biol.">
        <title>The bagworm genome reveals a unique fibroin gene that provides high tensile strength.</title>
        <authorList>
            <person name="Kono N."/>
            <person name="Nakamura H."/>
            <person name="Ohtoshi R."/>
            <person name="Tomita M."/>
            <person name="Numata K."/>
            <person name="Arakawa K."/>
        </authorList>
    </citation>
    <scope>NUCLEOTIDE SEQUENCE [LARGE SCALE GENOMIC DNA]</scope>
</reference>
<evidence type="ECO:0008006" key="3">
    <source>
        <dbReference type="Google" id="ProtNLM"/>
    </source>
</evidence>
<sequence>MQPAASPPCAASQGDAARWRCKDSDALIDWNSRKFETLIRDGCNSTAQQSLARLRTAFSDEAPFSDWHLVTFLFAKIKNQSRGQRFSSPEEAVEEYEKHVSEVTREEWHKCFQNWFIEHTITGQMPSHAPTGHAHDPKPPIMVGRRVDTYAHPSGRLCNRSLGSAQRYLDS</sequence>
<dbReference type="AlphaFoldDB" id="A0A4C1UKU1"/>
<comment type="caution">
    <text evidence="1">The sequence shown here is derived from an EMBL/GenBank/DDBJ whole genome shotgun (WGS) entry which is preliminary data.</text>
</comment>
<evidence type="ECO:0000313" key="1">
    <source>
        <dbReference type="EMBL" id="GBP26697.1"/>
    </source>
</evidence>
<dbReference type="Proteomes" id="UP000299102">
    <property type="component" value="Unassembled WGS sequence"/>
</dbReference>
<name>A0A4C1UKU1_EUMVA</name>
<proteinExistence type="predicted"/>
<dbReference type="EMBL" id="BGZK01000183">
    <property type="protein sequence ID" value="GBP26697.1"/>
    <property type="molecule type" value="Genomic_DNA"/>
</dbReference>
<dbReference type="OrthoDB" id="10042427at2759"/>
<organism evidence="1 2">
    <name type="scientific">Eumeta variegata</name>
    <name type="common">Bagworm moth</name>
    <name type="synonym">Eumeta japonica</name>
    <dbReference type="NCBI Taxonomy" id="151549"/>
    <lineage>
        <taxon>Eukaryota</taxon>
        <taxon>Metazoa</taxon>
        <taxon>Ecdysozoa</taxon>
        <taxon>Arthropoda</taxon>
        <taxon>Hexapoda</taxon>
        <taxon>Insecta</taxon>
        <taxon>Pterygota</taxon>
        <taxon>Neoptera</taxon>
        <taxon>Endopterygota</taxon>
        <taxon>Lepidoptera</taxon>
        <taxon>Glossata</taxon>
        <taxon>Ditrysia</taxon>
        <taxon>Tineoidea</taxon>
        <taxon>Psychidae</taxon>
        <taxon>Oiketicinae</taxon>
        <taxon>Eumeta</taxon>
    </lineage>
</organism>
<gene>
    <name evidence="1" type="ORF">EVAR_23468_1</name>
</gene>
<accession>A0A4C1UKU1</accession>
<protein>
    <recommendedName>
        <fullName evidence="3">Mariner Mos1 transposase</fullName>
    </recommendedName>
</protein>
<keyword evidence="2" id="KW-1185">Reference proteome</keyword>